<evidence type="ECO:0000256" key="1">
    <source>
        <dbReference type="SAM" id="SignalP"/>
    </source>
</evidence>
<keyword evidence="3" id="KW-1185">Reference proteome</keyword>
<sequence length="455" mass="51975">MMKNAILLFLIFGLFACNSDENIGFDVPVEFRKDLSFRPVPGGAVMNYYLPRNPEVAGIRVRYNDVRGMEMVLSGTYLSDSLLLLGFNEKRENVPALVTFFNDRGEESSPMEFTFDTEDSAPVSFFDNLKVNSFWGGFSMMYSSPEVVSGLVHVFYLGTNPLTQRPDTILVMTSPIVEGGDTLNFVLKQTSENNTVVVRTEDYRGYRVKQQIFEGLPALYMDTLKYGDFDFKFTGKIIEREEYALGEKYLFDGDRKGEVFYRNKNTNAKYKYATFAAGPGAFGERFIIDLRKEKVPAAVRLYAYLNYYTVWPTTSGSAPALLKELWNGAYRTRLPCKVALYGTNENPETVNLSSCVRLFRLDYNPNSWESSWAKFTDDMNYGFVDGGKIISTIEDIAATDPVCLDMRCNYTGDSYRYLIFVIEDTFNYPRWGVLREENPLEYVTFNELEVSVKAE</sequence>
<feature type="signal peptide" evidence="1">
    <location>
        <begin position="1"/>
        <end position="19"/>
    </location>
</feature>
<dbReference type="EMBL" id="JACIES010000006">
    <property type="protein sequence ID" value="MBB4026849.1"/>
    <property type="molecule type" value="Genomic_DNA"/>
</dbReference>
<keyword evidence="1" id="KW-0732">Signal</keyword>
<dbReference type="GeneID" id="93102681"/>
<comment type="caution">
    <text evidence="2">The sequence shown here is derived from an EMBL/GenBank/DDBJ whole genome shotgun (WGS) entry which is preliminary data.</text>
</comment>
<evidence type="ECO:0008006" key="4">
    <source>
        <dbReference type="Google" id="ProtNLM"/>
    </source>
</evidence>
<proteinExistence type="predicted"/>
<feature type="chain" id="PRO_5031479783" description="DUF4959 domain-containing protein" evidence="1">
    <location>
        <begin position="20"/>
        <end position="455"/>
    </location>
</feature>
<dbReference type="RefSeq" id="WP_229782965.1">
    <property type="nucleotide sequence ID" value="NZ_AP028155.1"/>
</dbReference>
<accession>A0A7W6HYS5</accession>
<reference evidence="2 3" key="1">
    <citation type="submission" date="2020-08" db="EMBL/GenBank/DDBJ databases">
        <title>Genomic Encyclopedia of Type Strains, Phase IV (KMG-IV): sequencing the most valuable type-strain genomes for metagenomic binning, comparative biology and taxonomic classification.</title>
        <authorList>
            <person name="Goeker M."/>
        </authorList>
    </citation>
    <scope>NUCLEOTIDE SEQUENCE [LARGE SCALE GENOMIC DNA]</scope>
    <source>
        <strain evidence="2 3">DSM 105721</strain>
    </source>
</reference>
<evidence type="ECO:0000313" key="3">
    <source>
        <dbReference type="Proteomes" id="UP000546007"/>
    </source>
</evidence>
<dbReference type="PROSITE" id="PS51257">
    <property type="entry name" value="PROKAR_LIPOPROTEIN"/>
    <property type="match status" value="1"/>
</dbReference>
<dbReference type="Proteomes" id="UP000546007">
    <property type="component" value="Unassembled WGS sequence"/>
</dbReference>
<name>A0A7W6HYS5_9BACT</name>
<dbReference type="AlphaFoldDB" id="A0A7W6HYS5"/>
<evidence type="ECO:0000313" key="2">
    <source>
        <dbReference type="EMBL" id="MBB4026849.1"/>
    </source>
</evidence>
<gene>
    <name evidence="2" type="ORF">GGR14_002650</name>
</gene>
<organism evidence="2 3">
    <name type="scientific">Butyricimonas faecihominis</name>
    <dbReference type="NCBI Taxonomy" id="1472416"/>
    <lineage>
        <taxon>Bacteria</taxon>
        <taxon>Pseudomonadati</taxon>
        <taxon>Bacteroidota</taxon>
        <taxon>Bacteroidia</taxon>
        <taxon>Bacteroidales</taxon>
        <taxon>Odoribacteraceae</taxon>
        <taxon>Butyricimonas</taxon>
    </lineage>
</organism>
<protein>
    <recommendedName>
        <fullName evidence="4">DUF4959 domain-containing protein</fullName>
    </recommendedName>
</protein>